<feature type="compositionally biased region" description="Basic and acidic residues" evidence="1">
    <location>
        <begin position="175"/>
        <end position="187"/>
    </location>
</feature>
<protein>
    <submittedName>
        <fullName evidence="2">Uncharacterized protein</fullName>
    </submittedName>
</protein>
<sequence>MRMKLESGEFDGKSEGVKLRYILTRTDQSVFERLQVRIPGTAVTNNALAFRTADECFDQLSDWYGDRHRATRAWTKLNNLKQGPKESFADFFAKYEEKMAYILDKLSARYGSKLNDGHDIDSVKVLIKRCYALDAGFARVDSYTKSDNPRRTDANPNLGSGNRGRGSGSASGSDKPPKPRANDNRPESFLKLSAAERQKFRDKGQCFECRSTEHTFARCPERKNKTSNLAAADTLEPPANKPVGAAAESENELNEQQSTRKKGSLGKELHLSSIDADEKDLTSKHFLIQCNIAPVNDDNSPTVTRALYDCGADACFIN</sequence>
<dbReference type="EMBL" id="KL584721">
    <property type="protein sequence ID" value="KEQ69412.1"/>
    <property type="molecule type" value="Genomic_DNA"/>
</dbReference>
<proteinExistence type="predicted"/>
<feature type="region of interest" description="Disordered" evidence="1">
    <location>
        <begin position="142"/>
        <end position="187"/>
    </location>
</feature>
<evidence type="ECO:0000256" key="1">
    <source>
        <dbReference type="SAM" id="MobiDB-lite"/>
    </source>
</evidence>
<evidence type="ECO:0000313" key="3">
    <source>
        <dbReference type="Proteomes" id="UP000027730"/>
    </source>
</evidence>
<organism evidence="2 3">
    <name type="scientific">Aureobasidium namibiae CBS 147.97</name>
    <dbReference type="NCBI Taxonomy" id="1043004"/>
    <lineage>
        <taxon>Eukaryota</taxon>
        <taxon>Fungi</taxon>
        <taxon>Dikarya</taxon>
        <taxon>Ascomycota</taxon>
        <taxon>Pezizomycotina</taxon>
        <taxon>Dothideomycetes</taxon>
        <taxon>Dothideomycetidae</taxon>
        <taxon>Dothideales</taxon>
        <taxon>Saccotheciaceae</taxon>
        <taxon>Aureobasidium</taxon>
    </lineage>
</organism>
<dbReference type="STRING" id="1043004.A0A074WHU1"/>
<reference evidence="2 3" key="1">
    <citation type="journal article" date="2014" name="BMC Genomics">
        <title>Genome sequencing of four Aureobasidium pullulans varieties: biotechnological potential, stress tolerance, and description of new species.</title>
        <authorList>
            <person name="Gostin Ar C."/>
            <person name="Ohm R.A."/>
            <person name="Kogej T."/>
            <person name="Sonjak S."/>
            <person name="Turk M."/>
            <person name="Zajc J."/>
            <person name="Zalar P."/>
            <person name="Grube M."/>
            <person name="Sun H."/>
            <person name="Han J."/>
            <person name="Sharma A."/>
            <person name="Chiniquy J."/>
            <person name="Ngan C.Y."/>
            <person name="Lipzen A."/>
            <person name="Barry K."/>
            <person name="Grigoriev I.V."/>
            <person name="Gunde-Cimerman N."/>
        </authorList>
    </citation>
    <scope>NUCLEOTIDE SEQUENCE [LARGE SCALE GENOMIC DNA]</scope>
    <source>
        <strain evidence="2 3">CBS 147.97</strain>
    </source>
</reference>
<dbReference type="RefSeq" id="XP_013423747.1">
    <property type="nucleotide sequence ID" value="XM_013568293.1"/>
</dbReference>
<name>A0A074WHU1_9PEZI</name>
<feature type="compositionally biased region" description="Basic and acidic residues" evidence="1">
    <location>
        <begin position="142"/>
        <end position="153"/>
    </location>
</feature>
<dbReference type="HOGENOM" id="CLU_874299_0_0_1"/>
<gene>
    <name evidence="2" type="ORF">M436DRAFT_85298</name>
</gene>
<dbReference type="GeneID" id="25417512"/>
<keyword evidence="3" id="KW-1185">Reference proteome</keyword>
<evidence type="ECO:0000313" key="2">
    <source>
        <dbReference type="EMBL" id="KEQ69412.1"/>
    </source>
</evidence>
<accession>A0A074WHU1</accession>
<dbReference type="Proteomes" id="UP000027730">
    <property type="component" value="Unassembled WGS sequence"/>
</dbReference>
<feature type="region of interest" description="Disordered" evidence="1">
    <location>
        <begin position="228"/>
        <end position="267"/>
    </location>
</feature>
<dbReference type="AlphaFoldDB" id="A0A074WHU1"/>